<dbReference type="AlphaFoldDB" id="A0A8H4BTD4"/>
<proteinExistence type="inferred from homology"/>
<feature type="region of interest" description="Disordered" evidence="3">
    <location>
        <begin position="154"/>
        <end position="195"/>
    </location>
</feature>
<comment type="caution">
    <text evidence="4">The sequence shown here is derived from an EMBL/GenBank/DDBJ whole genome shotgun (WGS) entry which is preliminary data.</text>
</comment>
<evidence type="ECO:0000313" key="5">
    <source>
        <dbReference type="Proteomes" id="UP000469890"/>
    </source>
</evidence>
<reference evidence="4 5" key="1">
    <citation type="submission" date="2019-09" db="EMBL/GenBank/DDBJ databases">
        <authorList>
            <consortium name="DOE Joint Genome Institute"/>
            <person name="Mondo S.J."/>
            <person name="Navarro-Mendoza M.I."/>
            <person name="Perez-Arques C."/>
            <person name="Panchal S."/>
            <person name="Nicolas F.E."/>
            <person name="Ganguly P."/>
            <person name="Pangilinan J."/>
            <person name="Grigoriev I."/>
            <person name="Heitman J."/>
            <person name="Sanya K."/>
            <person name="Garre V."/>
        </authorList>
    </citation>
    <scope>NUCLEOTIDE SEQUENCE [LARGE SCALE GENOMIC DNA]</scope>
    <source>
        <strain evidence="4 5">MU402</strain>
    </source>
</reference>
<dbReference type="EMBL" id="JAAECE010000001">
    <property type="protein sequence ID" value="KAF1807131.1"/>
    <property type="molecule type" value="Genomic_DNA"/>
</dbReference>
<dbReference type="InterPro" id="IPR002164">
    <property type="entry name" value="NAP_family"/>
</dbReference>
<feature type="compositionally biased region" description="Acidic residues" evidence="3">
    <location>
        <begin position="380"/>
        <end position="416"/>
    </location>
</feature>
<dbReference type="FunFam" id="3.30.1120.90:FF:000003">
    <property type="entry name" value="Nucleosome assembly protein"/>
    <property type="match status" value="1"/>
</dbReference>
<evidence type="ECO:0000256" key="1">
    <source>
        <dbReference type="ARBA" id="ARBA00009947"/>
    </source>
</evidence>
<accession>A0A8H4BTD4</accession>
<dbReference type="FunFam" id="1.20.5.1500:FF:000001">
    <property type="entry name" value="Nucleosome assembly protein 1-like 1"/>
    <property type="match status" value="1"/>
</dbReference>
<organism evidence="4 5">
    <name type="scientific">Mucor circinelloides f. lusitanicus</name>
    <name type="common">Mucor racemosus var. lusitanicus</name>
    <dbReference type="NCBI Taxonomy" id="29924"/>
    <lineage>
        <taxon>Eukaryota</taxon>
        <taxon>Fungi</taxon>
        <taxon>Fungi incertae sedis</taxon>
        <taxon>Mucoromycota</taxon>
        <taxon>Mucoromycotina</taxon>
        <taxon>Mucoromycetes</taxon>
        <taxon>Mucorales</taxon>
        <taxon>Mucorineae</taxon>
        <taxon>Mucoraceae</taxon>
        <taxon>Mucor</taxon>
    </lineage>
</organism>
<evidence type="ECO:0000313" key="4">
    <source>
        <dbReference type="EMBL" id="KAF1807131.1"/>
    </source>
</evidence>
<dbReference type="Pfam" id="PF00956">
    <property type="entry name" value="NAP"/>
    <property type="match status" value="1"/>
</dbReference>
<evidence type="ECO:0000256" key="2">
    <source>
        <dbReference type="RuleBase" id="RU003876"/>
    </source>
</evidence>
<feature type="compositionally biased region" description="Acidic residues" evidence="3">
    <location>
        <begin position="156"/>
        <end position="179"/>
    </location>
</feature>
<feature type="region of interest" description="Disordered" evidence="3">
    <location>
        <begin position="376"/>
        <end position="430"/>
    </location>
</feature>
<feature type="compositionally biased region" description="Polar residues" evidence="3">
    <location>
        <begin position="1"/>
        <end position="39"/>
    </location>
</feature>
<name>A0A8H4BTD4_MUCCL</name>
<dbReference type="SUPFAM" id="SSF143113">
    <property type="entry name" value="NAP-like"/>
    <property type="match status" value="1"/>
</dbReference>
<protein>
    <submittedName>
        <fullName evidence="4">Nucleosome assembly protein-domain-containing protein</fullName>
    </submittedName>
</protein>
<sequence>MDPQQSSSGVDIKNKNGNLTAPTPQNTPINPAPITSSYRPSIPAISEDMETITTQGAADNGAAASAIAGAFTGNPALLSMLQGKLGTLVGRPSGYIDQLPASVKRRLNGLKYLQSKHAELENKFQEEVLALEKKYLQLYQPLYDQRAQVISGAYEPTDEEVALGEKVDEEDEDDDEDDDDKKHAQDDEDKDDKDTAQVKGIPEFWLTLLKNHPQIVETITEEDEGALKHLIDVRMSYMEQPGFKLDFEFSENDYFTNKVLTKTYYYQDHAYGGDFVYDHAEGCAIDWKEGKDLTVTIETKKQRHKGTNKTRVVKRTVPSNSFFYFFSPPTIPDEEEEIDEEEAEGLDAKLEADYEMGEEFKDKIIPHAVDYFTGKALQYEDYDDEEDFDDEYYEDEDDDEDDDEEDDDEDDDDDDSAPAKGENAPECKQS</sequence>
<comment type="similarity">
    <text evidence="1 2">Belongs to the nucleosome assembly protein (NAP) family.</text>
</comment>
<dbReference type="GO" id="GO:0005634">
    <property type="term" value="C:nucleus"/>
    <property type="evidence" value="ECO:0007669"/>
    <property type="project" value="InterPro"/>
</dbReference>
<evidence type="ECO:0000256" key="3">
    <source>
        <dbReference type="SAM" id="MobiDB-lite"/>
    </source>
</evidence>
<dbReference type="PANTHER" id="PTHR11875">
    <property type="entry name" value="TESTIS-SPECIFIC Y-ENCODED PROTEIN"/>
    <property type="match status" value="1"/>
</dbReference>
<dbReference type="Gene3D" id="1.20.5.1500">
    <property type="match status" value="1"/>
</dbReference>
<feature type="region of interest" description="Disordered" evidence="3">
    <location>
        <begin position="1"/>
        <end position="43"/>
    </location>
</feature>
<dbReference type="InterPro" id="IPR037231">
    <property type="entry name" value="NAP-like_sf"/>
</dbReference>
<dbReference type="Proteomes" id="UP000469890">
    <property type="component" value="Unassembled WGS sequence"/>
</dbReference>
<dbReference type="Gene3D" id="3.30.1120.90">
    <property type="entry name" value="Nucleosome assembly protein"/>
    <property type="match status" value="1"/>
</dbReference>
<gene>
    <name evidence="4" type="ORF">FB192DRAFT_1354092</name>
</gene>
<dbReference type="GO" id="GO:0006334">
    <property type="term" value="P:nucleosome assembly"/>
    <property type="evidence" value="ECO:0007669"/>
    <property type="project" value="InterPro"/>
</dbReference>